<dbReference type="EMBL" id="VYZP01080928">
    <property type="protein sequence ID" value="NXR96667.1"/>
    <property type="molecule type" value="Genomic_DNA"/>
</dbReference>
<dbReference type="OrthoDB" id="10252171at2759"/>
<gene>
    <name evidence="1" type="primary">Pim1_4</name>
    <name evidence="1" type="ORF">HYPCIN_R11344</name>
</gene>
<dbReference type="GO" id="GO:0016301">
    <property type="term" value="F:kinase activity"/>
    <property type="evidence" value="ECO:0007669"/>
    <property type="project" value="UniProtKB-KW"/>
</dbReference>
<evidence type="ECO:0000313" key="2">
    <source>
        <dbReference type="Proteomes" id="UP000574191"/>
    </source>
</evidence>
<comment type="caution">
    <text evidence="1">The sequence shown here is derived from an EMBL/GenBank/DDBJ whole genome shotgun (WGS) entry which is preliminary data.</text>
</comment>
<reference evidence="1 2" key="1">
    <citation type="submission" date="2019-09" db="EMBL/GenBank/DDBJ databases">
        <title>Bird 10,000 Genomes (B10K) Project - Family phase.</title>
        <authorList>
            <person name="Zhang G."/>
        </authorList>
    </citation>
    <scope>NUCLEOTIDE SEQUENCE [LARGE SCALE GENOMIC DNA]</scope>
    <source>
        <strain evidence="1">B10K-DU-002-83</strain>
    </source>
</reference>
<dbReference type="InterPro" id="IPR011009">
    <property type="entry name" value="Kinase-like_dom_sf"/>
</dbReference>
<accession>A0A7L2QKK1</accession>
<sequence length="56" mass="6050">PLAGKAQEALQERYLVASLLGRSGFGSVFSATRLLDGALVAIKKVPRNCVRHWGKL</sequence>
<dbReference type="Proteomes" id="UP000574191">
    <property type="component" value="Unassembled WGS sequence"/>
</dbReference>
<evidence type="ECO:0000313" key="1">
    <source>
        <dbReference type="EMBL" id="NXR96667.1"/>
    </source>
</evidence>
<dbReference type="AlphaFoldDB" id="A0A7L2QKK1"/>
<feature type="non-terminal residue" evidence="1">
    <location>
        <position position="56"/>
    </location>
</feature>
<keyword evidence="1" id="KW-0418">Kinase</keyword>
<protein>
    <submittedName>
        <fullName evidence="1">PIM1 kinase</fullName>
    </submittedName>
</protein>
<keyword evidence="1" id="KW-0808">Transferase</keyword>
<organism evidence="1 2">
    <name type="scientific">Hypocryptadius cinnamomeus</name>
    <dbReference type="NCBI Taxonomy" id="589841"/>
    <lineage>
        <taxon>Eukaryota</taxon>
        <taxon>Metazoa</taxon>
        <taxon>Chordata</taxon>
        <taxon>Craniata</taxon>
        <taxon>Vertebrata</taxon>
        <taxon>Euteleostomi</taxon>
        <taxon>Archelosauria</taxon>
        <taxon>Archosauria</taxon>
        <taxon>Dinosauria</taxon>
        <taxon>Saurischia</taxon>
        <taxon>Theropoda</taxon>
        <taxon>Coelurosauria</taxon>
        <taxon>Aves</taxon>
        <taxon>Neognathae</taxon>
        <taxon>Neoaves</taxon>
        <taxon>Telluraves</taxon>
        <taxon>Australaves</taxon>
        <taxon>Passeriformes</taxon>
        <taxon>Sylvioidea</taxon>
        <taxon>Zosteropidae</taxon>
        <taxon>Hypocryptadius</taxon>
    </lineage>
</organism>
<proteinExistence type="predicted"/>
<dbReference type="Gene3D" id="3.30.200.20">
    <property type="entry name" value="Phosphorylase Kinase, domain 1"/>
    <property type="match status" value="1"/>
</dbReference>
<name>A0A7L2QKK1_9PASS</name>
<dbReference type="SUPFAM" id="SSF56112">
    <property type="entry name" value="Protein kinase-like (PK-like)"/>
    <property type="match status" value="1"/>
</dbReference>
<feature type="non-terminal residue" evidence="1">
    <location>
        <position position="1"/>
    </location>
</feature>
<keyword evidence="2" id="KW-1185">Reference proteome</keyword>